<reference evidence="1" key="2">
    <citation type="submission" date="2025-09" db="UniProtKB">
        <authorList>
            <consortium name="Ensembl"/>
        </authorList>
    </citation>
    <scope>IDENTIFICATION</scope>
</reference>
<sequence length="48" mass="5259">MRTVTSASGQEEAVAVRRSESVDAQMIDSLISSQTLQLFGRVNIIHLL</sequence>
<organism evidence="1 2">
    <name type="scientific">Labrus bergylta</name>
    <name type="common">ballan wrasse</name>
    <dbReference type="NCBI Taxonomy" id="56723"/>
    <lineage>
        <taxon>Eukaryota</taxon>
        <taxon>Metazoa</taxon>
        <taxon>Chordata</taxon>
        <taxon>Craniata</taxon>
        <taxon>Vertebrata</taxon>
        <taxon>Euteleostomi</taxon>
        <taxon>Actinopterygii</taxon>
        <taxon>Neopterygii</taxon>
        <taxon>Teleostei</taxon>
        <taxon>Neoteleostei</taxon>
        <taxon>Acanthomorphata</taxon>
        <taxon>Eupercaria</taxon>
        <taxon>Labriformes</taxon>
        <taxon>Labridae</taxon>
        <taxon>Labrus</taxon>
    </lineage>
</organism>
<dbReference type="Ensembl" id="ENSLBET00000004819.1">
    <property type="protein sequence ID" value="ENSLBEP00000004571.1"/>
    <property type="gene ID" value="ENSLBEG00000003522.1"/>
</dbReference>
<dbReference type="Proteomes" id="UP000261660">
    <property type="component" value="Unplaced"/>
</dbReference>
<name>A0A3Q3EER3_9LABR</name>
<dbReference type="AlphaFoldDB" id="A0A3Q3EER3"/>
<dbReference type="InParanoid" id="A0A3Q3EER3"/>
<evidence type="ECO:0000313" key="1">
    <source>
        <dbReference type="Ensembl" id="ENSLBEP00000004571.1"/>
    </source>
</evidence>
<evidence type="ECO:0000313" key="2">
    <source>
        <dbReference type="Proteomes" id="UP000261660"/>
    </source>
</evidence>
<protein>
    <submittedName>
        <fullName evidence="1">Uncharacterized protein</fullName>
    </submittedName>
</protein>
<reference evidence="1" key="1">
    <citation type="submission" date="2025-08" db="UniProtKB">
        <authorList>
            <consortium name="Ensembl"/>
        </authorList>
    </citation>
    <scope>IDENTIFICATION</scope>
</reference>
<keyword evidence="2" id="KW-1185">Reference proteome</keyword>
<proteinExistence type="predicted"/>
<dbReference type="STRING" id="56723.ENSLBEP00000004571"/>
<dbReference type="GeneTree" id="ENSGT00940000177607"/>
<accession>A0A3Q3EER3</accession>